<protein>
    <submittedName>
        <fullName evidence="2">Uncharacterized protein</fullName>
    </submittedName>
</protein>
<comment type="caution">
    <text evidence="2">The sequence shown here is derived from an EMBL/GenBank/DDBJ whole genome shotgun (WGS) entry which is preliminary data.</text>
</comment>
<gene>
    <name evidence="2" type="ORF">GGX14DRAFT_387020</name>
</gene>
<evidence type="ECO:0000256" key="1">
    <source>
        <dbReference type="SAM" id="Coils"/>
    </source>
</evidence>
<organism evidence="2 3">
    <name type="scientific">Mycena pura</name>
    <dbReference type="NCBI Taxonomy" id="153505"/>
    <lineage>
        <taxon>Eukaryota</taxon>
        <taxon>Fungi</taxon>
        <taxon>Dikarya</taxon>
        <taxon>Basidiomycota</taxon>
        <taxon>Agaricomycotina</taxon>
        <taxon>Agaricomycetes</taxon>
        <taxon>Agaricomycetidae</taxon>
        <taxon>Agaricales</taxon>
        <taxon>Marasmiineae</taxon>
        <taxon>Mycenaceae</taxon>
        <taxon>Mycena</taxon>
    </lineage>
</organism>
<sequence>MAPINRRFATSMRPCPTTFARILVKHVGHHGTELPGLPEEARAWKHWVRGRTTADLTGYTKSSHTAHDLKESVNLIERGFSRSPSRRPLKPDTLKMIERLQQDVKRLQQDRKRDRRSFQTRLTDLEESTLPIASPIALKAGMTTLSLAYLLMAVRKDQNKWVQTLGLLCQLGWINKSQLASTPTPPTSNIEFLRFASFLLAPTQPQQLGQMKPGATQVFQRLSQIIGGVIGPTSAQRLVNSLLSTRPGGQVRLNRNVVAHEVPLLSLDDDKDDNDDPTRLAEEP</sequence>
<accession>A0AAD7E1Y8</accession>
<keyword evidence="3" id="KW-1185">Reference proteome</keyword>
<evidence type="ECO:0000313" key="3">
    <source>
        <dbReference type="Proteomes" id="UP001219525"/>
    </source>
</evidence>
<evidence type="ECO:0000313" key="2">
    <source>
        <dbReference type="EMBL" id="KAJ7224256.1"/>
    </source>
</evidence>
<proteinExistence type="predicted"/>
<dbReference type="AlphaFoldDB" id="A0AAD7E1Y8"/>
<feature type="coiled-coil region" evidence="1">
    <location>
        <begin position="90"/>
        <end position="117"/>
    </location>
</feature>
<dbReference type="EMBL" id="JARJCW010000005">
    <property type="protein sequence ID" value="KAJ7224256.1"/>
    <property type="molecule type" value="Genomic_DNA"/>
</dbReference>
<dbReference type="Proteomes" id="UP001219525">
    <property type="component" value="Unassembled WGS sequence"/>
</dbReference>
<name>A0AAD7E1Y8_9AGAR</name>
<keyword evidence="1" id="KW-0175">Coiled coil</keyword>
<reference evidence="2" key="1">
    <citation type="submission" date="2023-03" db="EMBL/GenBank/DDBJ databases">
        <title>Massive genome expansion in bonnet fungi (Mycena s.s.) driven by repeated elements and novel gene families across ecological guilds.</title>
        <authorList>
            <consortium name="Lawrence Berkeley National Laboratory"/>
            <person name="Harder C.B."/>
            <person name="Miyauchi S."/>
            <person name="Viragh M."/>
            <person name="Kuo A."/>
            <person name="Thoen E."/>
            <person name="Andreopoulos B."/>
            <person name="Lu D."/>
            <person name="Skrede I."/>
            <person name="Drula E."/>
            <person name="Henrissat B."/>
            <person name="Morin E."/>
            <person name="Kohler A."/>
            <person name="Barry K."/>
            <person name="LaButti K."/>
            <person name="Morin E."/>
            <person name="Salamov A."/>
            <person name="Lipzen A."/>
            <person name="Mereny Z."/>
            <person name="Hegedus B."/>
            <person name="Baldrian P."/>
            <person name="Stursova M."/>
            <person name="Weitz H."/>
            <person name="Taylor A."/>
            <person name="Grigoriev I.V."/>
            <person name="Nagy L.G."/>
            <person name="Martin F."/>
            <person name="Kauserud H."/>
        </authorList>
    </citation>
    <scope>NUCLEOTIDE SEQUENCE</scope>
    <source>
        <strain evidence="2">9144</strain>
    </source>
</reference>